<accession>V6S5C9</accession>
<evidence type="ECO:0000313" key="2">
    <source>
        <dbReference type="Proteomes" id="UP000319848"/>
    </source>
</evidence>
<keyword evidence="2" id="KW-1185">Reference proteome</keyword>
<proteinExistence type="predicted"/>
<gene>
    <name evidence="1" type="ORF">IP98_01474</name>
</gene>
<evidence type="ECO:0000313" key="1">
    <source>
        <dbReference type="EMBL" id="TWI12992.1"/>
    </source>
</evidence>
<dbReference type="EMBL" id="VLKQ01000005">
    <property type="protein sequence ID" value="TWI12992.1"/>
    <property type="molecule type" value="Genomic_DNA"/>
</dbReference>
<reference evidence="1 2" key="1">
    <citation type="journal article" date="2015" name="Stand. Genomic Sci.">
        <title>Genomic Encyclopedia of Bacterial and Archaeal Type Strains, Phase III: the genomes of soil and plant-associated and newly described type strains.</title>
        <authorList>
            <person name="Whitman W.B."/>
            <person name="Woyke T."/>
            <person name="Klenk H.P."/>
            <person name="Zhou Y."/>
            <person name="Lilburn T.G."/>
            <person name="Beck B.J."/>
            <person name="De Vos P."/>
            <person name="Vandamme P."/>
            <person name="Eisen J.A."/>
            <person name="Garrity G."/>
            <person name="Hugenholtz P."/>
            <person name="Kyrpides N.C."/>
        </authorList>
    </citation>
    <scope>NUCLEOTIDE SEQUENCE [LARGE SCALE GENOMIC DNA]</scope>
    <source>
        <strain evidence="1 2">CGMCC 1.7270</strain>
    </source>
</reference>
<name>V6S5C9_9FLAO</name>
<dbReference type="RefSeq" id="WP_023569495.1">
    <property type="nucleotide sequence ID" value="NZ_AVBI01000001.1"/>
</dbReference>
<comment type="caution">
    <text evidence="1">The sequence shown here is derived from an EMBL/GenBank/DDBJ whole genome shotgun (WGS) entry which is preliminary data.</text>
</comment>
<organism evidence="1 2">
    <name type="scientific">Flavobacterium cauense R2A-7</name>
    <dbReference type="NCBI Taxonomy" id="1341154"/>
    <lineage>
        <taxon>Bacteria</taxon>
        <taxon>Pseudomonadati</taxon>
        <taxon>Bacteroidota</taxon>
        <taxon>Flavobacteriia</taxon>
        <taxon>Flavobacteriales</taxon>
        <taxon>Flavobacteriaceae</taxon>
        <taxon>Flavobacterium</taxon>
    </lineage>
</organism>
<dbReference type="AlphaFoldDB" id="V6S5C9"/>
<dbReference type="PROSITE" id="PS51257">
    <property type="entry name" value="PROKAR_LIPOPROTEIN"/>
    <property type="match status" value="1"/>
</dbReference>
<protein>
    <submittedName>
        <fullName evidence="1">Uncharacterized protein</fullName>
    </submittedName>
</protein>
<dbReference type="STRING" id="1341154.FCR2A7T_03040"/>
<sequence>MNKNNSKVIAHFFNLIFFTSILLSCSSNDDNSVVNSGHDTHNNIISSRIEDVTLDGLANLIIERHDKITAKIDNYEEGSNEDVFLVGFANSEMKNLTSEDFEQFYQTIGYEKAEDYFYEENYIREYFETYIENEKLTSEEGKIQLEKKIHEILKDRNTSVLYKTPAQECFADYQEDIYLCGAGAAIAGGIVTLTTGGLLGTLGLAGAYVAYRQCAKSAKSDYKSCLSSI</sequence>
<dbReference type="Proteomes" id="UP000319848">
    <property type="component" value="Unassembled WGS sequence"/>
</dbReference>